<keyword evidence="3" id="KW-1185">Reference proteome</keyword>
<keyword evidence="2" id="KW-0808">Transferase</keyword>
<protein>
    <submittedName>
        <fullName evidence="2">CDP-diacylglycerol--glycerol-3-phosphate 3-phosphatidyltransferase</fullName>
    </submittedName>
</protein>
<dbReference type="RefSeq" id="WP_097114934.1">
    <property type="nucleotide sequence ID" value="NZ_CP083931.1"/>
</dbReference>
<dbReference type="OrthoDB" id="1034332at2"/>
<dbReference type="Gene3D" id="1.20.120.1760">
    <property type="match status" value="1"/>
</dbReference>
<evidence type="ECO:0000313" key="3">
    <source>
        <dbReference type="Proteomes" id="UP000219669"/>
    </source>
</evidence>
<gene>
    <name evidence="2" type="ORF">SAMN02746062_01974</name>
</gene>
<dbReference type="Proteomes" id="UP000219669">
    <property type="component" value="Unassembled WGS sequence"/>
</dbReference>
<dbReference type="AlphaFoldDB" id="A0A286EGP4"/>
<feature type="transmembrane region" description="Helical" evidence="1">
    <location>
        <begin position="154"/>
        <end position="170"/>
    </location>
</feature>
<dbReference type="EMBL" id="OCNF01000022">
    <property type="protein sequence ID" value="SOD70092.1"/>
    <property type="molecule type" value="Genomic_DNA"/>
</dbReference>
<organism evidence="2 3">
    <name type="scientific">Alysiella filiformis DSM 16848</name>
    <dbReference type="NCBI Taxonomy" id="1120981"/>
    <lineage>
        <taxon>Bacteria</taxon>
        <taxon>Pseudomonadati</taxon>
        <taxon>Pseudomonadota</taxon>
        <taxon>Betaproteobacteria</taxon>
        <taxon>Neisseriales</taxon>
        <taxon>Neisseriaceae</taxon>
        <taxon>Alysiella</taxon>
    </lineage>
</organism>
<keyword evidence="1" id="KW-1133">Transmembrane helix</keyword>
<keyword evidence="1" id="KW-0472">Membrane</keyword>
<dbReference type="GO" id="GO:0016740">
    <property type="term" value="F:transferase activity"/>
    <property type="evidence" value="ECO:0007669"/>
    <property type="project" value="UniProtKB-KW"/>
</dbReference>
<feature type="transmembrane region" description="Helical" evidence="1">
    <location>
        <begin position="35"/>
        <end position="58"/>
    </location>
</feature>
<evidence type="ECO:0000256" key="1">
    <source>
        <dbReference type="SAM" id="Phobius"/>
    </source>
</evidence>
<keyword evidence="1" id="KW-0812">Transmembrane</keyword>
<evidence type="ECO:0000313" key="2">
    <source>
        <dbReference type="EMBL" id="SOD70092.1"/>
    </source>
</evidence>
<sequence>MFSTYAFKPKFQEWVRPMAQKLVQNGITANQVTQFAAIVSVLLGVILSVFAGVSWLFFLQPIWLLLRMILNAIDGIMAREFMQESAQGGYFNEAGDVLADAALYLPFAFVAPLGGFSVGLLIWLAALTEIFGLLGKIHGFNGRRYDGFGKSDRAAVFGVLALWYAFAGSLNVFAHLVIWLMIALSVYTCYLRFQNGLKAKI</sequence>
<feature type="transmembrane region" description="Helical" evidence="1">
    <location>
        <begin position="107"/>
        <end position="134"/>
    </location>
</feature>
<name>A0A286EGP4_9NEIS</name>
<reference evidence="2 3" key="1">
    <citation type="submission" date="2017-09" db="EMBL/GenBank/DDBJ databases">
        <authorList>
            <person name="Ehlers B."/>
            <person name="Leendertz F.H."/>
        </authorList>
    </citation>
    <scope>NUCLEOTIDE SEQUENCE [LARGE SCALE GENOMIC DNA]</scope>
    <source>
        <strain evidence="2 3">DSM 16848</strain>
    </source>
</reference>
<accession>A0A286EGP4</accession>
<dbReference type="InterPro" id="IPR043130">
    <property type="entry name" value="CDP-OH_PTrfase_TM_dom"/>
</dbReference>
<proteinExistence type="predicted"/>